<evidence type="ECO:0000256" key="3">
    <source>
        <dbReference type="ARBA" id="ARBA00023015"/>
    </source>
</evidence>
<feature type="DNA-binding region" description="OmpR/PhoB-type" evidence="7">
    <location>
        <begin position="131"/>
        <end position="230"/>
    </location>
</feature>
<evidence type="ECO:0000256" key="5">
    <source>
        <dbReference type="ARBA" id="ARBA00023163"/>
    </source>
</evidence>
<dbReference type="SUPFAM" id="SSF52172">
    <property type="entry name" value="CheY-like"/>
    <property type="match status" value="1"/>
</dbReference>
<dbReference type="RefSeq" id="WP_004320339.1">
    <property type="nucleotide sequence ID" value="NZ_CP012543.1"/>
</dbReference>
<keyword evidence="2" id="KW-0902">Two-component regulatory system</keyword>
<proteinExistence type="predicted"/>
<dbReference type="InterPro" id="IPR001789">
    <property type="entry name" value="Sig_transdc_resp-reg_receiver"/>
</dbReference>
<dbReference type="GO" id="GO:0000156">
    <property type="term" value="F:phosphorelay response regulator activity"/>
    <property type="evidence" value="ECO:0007669"/>
    <property type="project" value="TreeGrafter"/>
</dbReference>
<evidence type="ECO:0000313" key="11">
    <source>
        <dbReference type="Proteomes" id="UP000502377"/>
    </source>
</evidence>
<evidence type="ECO:0000256" key="6">
    <source>
        <dbReference type="PROSITE-ProRule" id="PRU00169"/>
    </source>
</evidence>
<keyword evidence="3" id="KW-0805">Transcription regulation</keyword>
<dbReference type="SMART" id="SM00862">
    <property type="entry name" value="Trans_reg_C"/>
    <property type="match status" value="1"/>
</dbReference>
<name>A0A6G5QMG2_CAMRE</name>
<dbReference type="PROSITE" id="PS51755">
    <property type="entry name" value="OMPR_PHOB"/>
    <property type="match status" value="1"/>
</dbReference>
<keyword evidence="1 6" id="KW-0597">Phosphoprotein</keyword>
<evidence type="ECO:0000256" key="4">
    <source>
        <dbReference type="ARBA" id="ARBA00023125"/>
    </source>
</evidence>
<dbReference type="InterPro" id="IPR016032">
    <property type="entry name" value="Sig_transdc_resp-reg_C-effctor"/>
</dbReference>
<dbReference type="Gene3D" id="3.40.50.2300">
    <property type="match status" value="1"/>
</dbReference>
<feature type="domain" description="Response regulatory" evidence="8">
    <location>
        <begin position="3"/>
        <end position="116"/>
    </location>
</feature>
<keyword evidence="5" id="KW-0804">Transcription</keyword>
<evidence type="ECO:0000313" key="10">
    <source>
        <dbReference type="EMBL" id="QCD46666.1"/>
    </source>
</evidence>
<evidence type="ECO:0000256" key="7">
    <source>
        <dbReference type="PROSITE-ProRule" id="PRU01091"/>
    </source>
</evidence>
<dbReference type="AlphaFoldDB" id="A0A6G5QMG2"/>
<dbReference type="Gene3D" id="6.10.250.690">
    <property type="match status" value="1"/>
</dbReference>
<feature type="modified residue" description="4-aspartylphosphate" evidence="6">
    <location>
        <position position="52"/>
    </location>
</feature>
<dbReference type="GO" id="GO:0006355">
    <property type="term" value="P:regulation of DNA-templated transcription"/>
    <property type="evidence" value="ECO:0007669"/>
    <property type="project" value="InterPro"/>
</dbReference>
<reference evidence="10 11" key="1">
    <citation type="submission" date="2016-07" db="EMBL/GenBank/DDBJ databases">
        <title>Comparative genomics of the Campylobacter concisus group.</title>
        <authorList>
            <person name="Miller W.G."/>
            <person name="Yee E."/>
            <person name="Chapman M.H."/>
            <person name="Huynh S."/>
            <person name="Bono J.L."/>
            <person name="On S.L.W."/>
            <person name="StLeger J."/>
            <person name="Foster G."/>
            <person name="Parker C.T."/>
        </authorList>
    </citation>
    <scope>NUCLEOTIDE SEQUENCE [LARGE SCALE GENOMIC DNA]</scope>
    <source>
        <strain evidence="10 11">ATCC 33238</strain>
    </source>
</reference>
<dbReference type="SUPFAM" id="SSF46894">
    <property type="entry name" value="C-terminal effector domain of the bipartite response regulators"/>
    <property type="match status" value="1"/>
</dbReference>
<dbReference type="CDD" id="cd00383">
    <property type="entry name" value="trans_reg_C"/>
    <property type="match status" value="1"/>
</dbReference>
<protein>
    <submittedName>
        <fullName evidence="10">Two-component system response regulator</fullName>
    </submittedName>
</protein>
<dbReference type="Pfam" id="PF00486">
    <property type="entry name" value="Trans_reg_C"/>
    <property type="match status" value="1"/>
</dbReference>
<keyword evidence="4 7" id="KW-0238">DNA-binding</keyword>
<accession>A0A6G5QMG2</accession>
<dbReference type="InterPro" id="IPR039420">
    <property type="entry name" value="WalR-like"/>
</dbReference>
<dbReference type="GO" id="GO:0032993">
    <property type="term" value="C:protein-DNA complex"/>
    <property type="evidence" value="ECO:0007669"/>
    <property type="project" value="TreeGrafter"/>
</dbReference>
<dbReference type="InterPro" id="IPR011006">
    <property type="entry name" value="CheY-like_superfamily"/>
</dbReference>
<dbReference type="InterPro" id="IPR001867">
    <property type="entry name" value="OmpR/PhoB-type_DNA-bd"/>
</dbReference>
<evidence type="ECO:0000256" key="2">
    <source>
        <dbReference type="ARBA" id="ARBA00023012"/>
    </source>
</evidence>
<dbReference type="SMART" id="SM00448">
    <property type="entry name" value="REC"/>
    <property type="match status" value="1"/>
</dbReference>
<dbReference type="PANTHER" id="PTHR48111:SF22">
    <property type="entry name" value="REGULATOR OF RPOS"/>
    <property type="match status" value="1"/>
</dbReference>
<dbReference type="GO" id="GO:0000976">
    <property type="term" value="F:transcription cis-regulatory region binding"/>
    <property type="evidence" value="ECO:0007669"/>
    <property type="project" value="TreeGrafter"/>
</dbReference>
<dbReference type="Pfam" id="PF00072">
    <property type="entry name" value="Response_reg"/>
    <property type="match status" value="1"/>
</dbReference>
<dbReference type="Gene3D" id="1.10.10.10">
    <property type="entry name" value="Winged helix-like DNA-binding domain superfamily/Winged helix DNA-binding domain"/>
    <property type="match status" value="1"/>
</dbReference>
<feature type="domain" description="OmpR/PhoB-type" evidence="9">
    <location>
        <begin position="131"/>
        <end position="230"/>
    </location>
</feature>
<sequence length="230" mass="25762">MIKILMIEDDLELAEILTEFLAKSDMEVTTAEEPYIGLSTLNVEKFDLVILDLTLPGLDGLEVCKEIRKRHDVPIIISSARHDITDKVNALDNGADDYLPKPYDPQELLARIKSHLRRQSAVAGANLSGAKESVREKDITLDDFKHVITLKGEPLNLTAAEYDILKYMLQKEGGAITREEFIYNCASINEDSTNKSIDVIIGRIRGKLGDDPKEPKYIHAIRGIGYKLVQ</sequence>
<organism evidence="10 11">
    <name type="scientific">Campylobacter rectus</name>
    <name type="common">Wolinella recta</name>
    <dbReference type="NCBI Taxonomy" id="203"/>
    <lineage>
        <taxon>Bacteria</taxon>
        <taxon>Pseudomonadati</taxon>
        <taxon>Campylobacterota</taxon>
        <taxon>Epsilonproteobacteria</taxon>
        <taxon>Campylobacterales</taxon>
        <taxon>Campylobacteraceae</taxon>
        <taxon>Campylobacter</taxon>
    </lineage>
</organism>
<dbReference type="KEGG" id="crx:CRECT_0998"/>
<evidence type="ECO:0000259" key="8">
    <source>
        <dbReference type="PROSITE" id="PS50110"/>
    </source>
</evidence>
<dbReference type="PROSITE" id="PS50110">
    <property type="entry name" value="RESPONSE_REGULATORY"/>
    <property type="match status" value="1"/>
</dbReference>
<dbReference type="Proteomes" id="UP000502377">
    <property type="component" value="Chromosome"/>
</dbReference>
<dbReference type="InterPro" id="IPR036388">
    <property type="entry name" value="WH-like_DNA-bd_sf"/>
</dbReference>
<evidence type="ECO:0000259" key="9">
    <source>
        <dbReference type="PROSITE" id="PS51755"/>
    </source>
</evidence>
<evidence type="ECO:0000256" key="1">
    <source>
        <dbReference type="ARBA" id="ARBA00022553"/>
    </source>
</evidence>
<gene>
    <name evidence="10" type="primary">cprR</name>
    <name evidence="10" type="ORF">CRECT_0998</name>
</gene>
<dbReference type="EMBL" id="CP012543">
    <property type="protein sequence ID" value="QCD46666.1"/>
    <property type="molecule type" value="Genomic_DNA"/>
</dbReference>
<dbReference type="GO" id="GO:0005829">
    <property type="term" value="C:cytosol"/>
    <property type="evidence" value="ECO:0007669"/>
    <property type="project" value="TreeGrafter"/>
</dbReference>
<dbReference type="PANTHER" id="PTHR48111">
    <property type="entry name" value="REGULATOR OF RPOS"/>
    <property type="match status" value="1"/>
</dbReference>